<reference evidence="1 2" key="1">
    <citation type="journal article" date="2021" name="Plant Biotechnol. J.">
        <title>Multi-omics assisted identification of the key and species-specific regulatory components of drought-tolerant mechanisms in Gossypium stocksii.</title>
        <authorList>
            <person name="Yu D."/>
            <person name="Ke L."/>
            <person name="Zhang D."/>
            <person name="Wu Y."/>
            <person name="Sun Y."/>
            <person name="Mei J."/>
            <person name="Sun J."/>
            <person name="Sun Y."/>
        </authorList>
    </citation>
    <scope>NUCLEOTIDE SEQUENCE [LARGE SCALE GENOMIC DNA]</scope>
    <source>
        <strain evidence="2">cv. E1</strain>
        <tissue evidence="1">Leaf</tissue>
    </source>
</reference>
<comment type="caution">
    <text evidence="1">The sequence shown here is derived from an EMBL/GenBank/DDBJ whole genome shotgun (WGS) entry which is preliminary data.</text>
</comment>
<proteinExistence type="predicted"/>
<name>A0A9D3UHB9_9ROSI</name>
<dbReference type="Proteomes" id="UP000828251">
    <property type="component" value="Unassembled WGS sequence"/>
</dbReference>
<gene>
    <name evidence="1" type="ORF">J1N35_041426</name>
</gene>
<evidence type="ECO:0000313" key="1">
    <source>
        <dbReference type="EMBL" id="KAH1039683.1"/>
    </source>
</evidence>
<evidence type="ECO:0000313" key="2">
    <source>
        <dbReference type="Proteomes" id="UP000828251"/>
    </source>
</evidence>
<keyword evidence="2" id="KW-1185">Reference proteome</keyword>
<feature type="non-terminal residue" evidence="1">
    <location>
        <position position="107"/>
    </location>
</feature>
<accession>A0A9D3UHB9</accession>
<organism evidence="1 2">
    <name type="scientific">Gossypium stocksii</name>
    <dbReference type="NCBI Taxonomy" id="47602"/>
    <lineage>
        <taxon>Eukaryota</taxon>
        <taxon>Viridiplantae</taxon>
        <taxon>Streptophyta</taxon>
        <taxon>Embryophyta</taxon>
        <taxon>Tracheophyta</taxon>
        <taxon>Spermatophyta</taxon>
        <taxon>Magnoliopsida</taxon>
        <taxon>eudicotyledons</taxon>
        <taxon>Gunneridae</taxon>
        <taxon>Pentapetalae</taxon>
        <taxon>rosids</taxon>
        <taxon>malvids</taxon>
        <taxon>Malvales</taxon>
        <taxon>Malvaceae</taxon>
        <taxon>Malvoideae</taxon>
        <taxon>Gossypium</taxon>
    </lineage>
</organism>
<dbReference type="AlphaFoldDB" id="A0A9D3UHB9"/>
<sequence length="107" mass="12561">MQDATEVVVRKKKLPLTSKSLNDFFNLLDVEEDEYYPMMNNINCDFLQQVLDVVTKLGPQWIIRKFGNHSYRREYLKLLAKAWAHVKTQANLKGKYVQGCITDHDLE</sequence>
<dbReference type="OrthoDB" id="1436833at2759"/>
<protein>
    <submittedName>
        <fullName evidence="1">Uncharacterized protein</fullName>
    </submittedName>
</protein>
<dbReference type="EMBL" id="JAIQCV010000012">
    <property type="protein sequence ID" value="KAH1039683.1"/>
    <property type="molecule type" value="Genomic_DNA"/>
</dbReference>